<protein>
    <recommendedName>
        <fullName evidence="4">Prokaryotic-type class I peptide chain release factors domain-containing protein</fullName>
    </recommendedName>
</protein>
<reference evidence="3" key="1">
    <citation type="journal article" date="2011" name="PLoS Genet.">
        <title>Genomic analysis of the necrotrophic fungal pathogens Sclerotinia sclerotiorum and Botrytis cinerea.</title>
        <authorList>
            <person name="Amselem J."/>
            <person name="Cuomo C.A."/>
            <person name="van Kan J.A."/>
            <person name="Viaud M."/>
            <person name="Benito E.P."/>
            <person name="Couloux A."/>
            <person name="Coutinho P.M."/>
            <person name="de Vries R.P."/>
            <person name="Dyer P.S."/>
            <person name="Fillinger S."/>
            <person name="Fournier E."/>
            <person name="Gout L."/>
            <person name="Hahn M."/>
            <person name="Kohn L."/>
            <person name="Lapalu N."/>
            <person name="Plummer K.M."/>
            <person name="Pradier J.M."/>
            <person name="Quevillon E."/>
            <person name="Sharon A."/>
            <person name="Simon A."/>
            <person name="ten Have A."/>
            <person name="Tudzynski B."/>
            <person name="Tudzynski P."/>
            <person name="Wincker P."/>
            <person name="Andrew M."/>
            <person name="Anthouard V."/>
            <person name="Beever R.E."/>
            <person name="Beffa R."/>
            <person name="Benoit I."/>
            <person name="Bouzid O."/>
            <person name="Brault B."/>
            <person name="Chen Z."/>
            <person name="Choquer M."/>
            <person name="Collemare J."/>
            <person name="Cotton P."/>
            <person name="Danchin E.G."/>
            <person name="Da Silva C."/>
            <person name="Gautier A."/>
            <person name="Giraud C."/>
            <person name="Giraud T."/>
            <person name="Gonzalez C."/>
            <person name="Grossetete S."/>
            <person name="Guldener U."/>
            <person name="Henrissat B."/>
            <person name="Howlett B.J."/>
            <person name="Kodira C."/>
            <person name="Kretschmer M."/>
            <person name="Lappartient A."/>
            <person name="Leroch M."/>
            <person name="Levis C."/>
            <person name="Mauceli E."/>
            <person name="Neuveglise C."/>
            <person name="Oeser B."/>
            <person name="Pearson M."/>
            <person name="Poulain J."/>
            <person name="Poussereau N."/>
            <person name="Quesneville H."/>
            <person name="Rascle C."/>
            <person name="Schumacher J."/>
            <person name="Segurens B."/>
            <person name="Sexton A."/>
            <person name="Silva E."/>
            <person name="Sirven C."/>
            <person name="Soanes D.M."/>
            <person name="Talbot N.J."/>
            <person name="Templeton M."/>
            <person name="Yandava C."/>
            <person name="Yarden O."/>
            <person name="Zeng Q."/>
            <person name="Rollins J.A."/>
            <person name="Lebrun M.H."/>
            <person name="Dickman M."/>
        </authorList>
    </citation>
    <scope>NUCLEOTIDE SEQUENCE [LARGE SCALE GENOMIC DNA]</scope>
    <source>
        <strain evidence="3">T4</strain>
    </source>
</reference>
<evidence type="ECO:0000256" key="1">
    <source>
        <dbReference type="SAM" id="MobiDB-lite"/>
    </source>
</evidence>
<dbReference type="PANTHER" id="PTHR11075">
    <property type="entry name" value="PEPTIDE CHAIN RELEASE FACTOR"/>
    <property type="match status" value="1"/>
</dbReference>
<feature type="compositionally biased region" description="Basic residues" evidence="1">
    <location>
        <begin position="206"/>
        <end position="220"/>
    </location>
</feature>
<sequence>MRYFAKLTAKLLQSPSQIVKPIDTTSLQTRPLFTRLHFQGCRTYSVQSTDEIEFEVARTWYSNFNESTISTKLAETTYSAAGGPGGQKTNKYVERLEFHRRNILELILFRTSSKANTVWPMKKLDAILPLTISNGLRRGTYYLKNTDAIQIQCDSSRNRTDNKEETHRRLHEEIRRIYRTTVPGKASIEQQQRVKHLQTAANTARLKMKKQHGDKKKSRSSGKGGSDF</sequence>
<evidence type="ECO:0000313" key="3">
    <source>
        <dbReference type="Proteomes" id="UP000008177"/>
    </source>
</evidence>
<dbReference type="GO" id="GO:0005762">
    <property type="term" value="C:mitochondrial large ribosomal subunit"/>
    <property type="evidence" value="ECO:0007669"/>
    <property type="project" value="TreeGrafter"/>
</dbReference>
<dbReference type="Proteomes" id="UP000008177">
    <property type="component" value="Unplaced contigs"/>
</dbReference>
<evidence type="ECO:0008006" key="4">
    <source>
        <dbReference type="Google" id="ProtNLM"/>
    </source>
</evidence>
<proteinExistence type="predicted"/>
<feature type="region of interest" description="Disordered" evidence="1">
    <location>
        <begin position="201"/>
        <end position="228"/>
    </location>
</feature>
<dbReference type="STRING" id="999810.G2XRD9"/>
<dbReference type="Gene3D" id="3.30.160.20">
    <property type="match status" value="1"/>
</dbReference>
<dbReference type="OrthoDB" id="270639at2759"/>
<dbReference type="PANTHER" id="PTHR11075:SF54">
    <property type="entry name" value="LARGE RIBOSOMAL SUBUNIT PROTEIN ML62"/>
    <property type="match status" value="1"/>
</dbReference>
<dbReference type="AlphaFoldDB" id="G2XRD9"/>
<dbReference type="InParanoid" id="G2XRD9"/>
<evidence type="ECO:0000313" key="2">
    <source>
        <dbReference type="EMBL" id="CCD43307.1"/>
    </source>
</evidence>
<dbReference type="GO" id="GO:0016150">
    <property type="term" value="F:translation release factor activity, codon nonspecific"/>
    <property type="evidence" value="ECO:0007669"/>
    <property type="project" value="TreeGrafter"/>
</dbReference>
<gene>
    <name evidence="2" type="ORF">BofuT4_P067150.1</name>
</gene>
<dbReference type="GO" id="GO:0070126">
    <property type="term" value="P:mitochondrial translational termination"/>
    <property type="evidence" value="ECO:0007669"/>
    <property type="project" value="TreeGrafter"/>
</dbReference>
<dbReference type="FunCoup" id="G2XRD9">
    <property type="interactions" value="229"/>
</dbReference>
<dbReference type="HOGENOM" id="CLU_089470_0_0_1"/>
<organism evidence="2 3">
    <name type="scientific">Botryotinia fuckeliana (strain T4)</name>
    <name type="common">Noble rot fungus</name>
    <name type="synonym">Botrytis cinerea</name>
    <dbReference type="NCBI Taxonomy" id="999810"/>
    <lineage>
        <taxon>Eukaryota</taxon>
        <taxon>Fungi</taxon>
        <taxon>Dikarya</taxon>
        <taxon>Ascomycota</taxon>
        <taxon>Pezizomycotina</taxon>
        <taxon>Leotiomycetes</taxon>
        <taxon>Helotiales</taxon>
        <taxon>Sclerotiniaceae</taxon>
        <taxon>Botrytis</taxon>
    </lineage>
</organism>
<dbReference type="EMBL" id="FQ790256">
    <property type="protein sequence ID" value="CCD43307.1"/>
    <property type="molecule type" value="Genomic_DNA"/>
</dbReference>
<accession>G2XRD9</accession>
<dbReference type="GO" id="GO:0004045">
    <property type="term" value="F:peptidyl-tRNA hydrolase activity"/>
    <property type="evidence" value="ECO:0007669"/>
    <property type="project" value="TreeGrafter"/>
</dbReference>
<dbReference type="InterPro" id="IPR052104">
    <property type="entry name" value="Mito_Release_Factor_mL62"/>
</dbReference>
<dbReference type="eggNOG" id="KOG3429">
    <property type="taxonomic scope" value="Eukaryota"/>
</dbReference>
<name>G2XRD9_BOTF4</name>